<reference evidence="2" key="1">
    <citation type="journal article" date="2022" name="bioRxiv">
        <title>Sequencing and chromosome-scale assembly of the giantPleurodeles waltlgenome.</title>
        <authorList>
            <person name="Brown T."/>
            <person name="Elewa A."/>
            <person name="Iarovenko S."/>
            <person name="Subramanian E."/>
            <person name="Araus A.J."/>
            <person name="Petzold A."/>
            <person name="Susuki M."/>
            <person name="Suzuki K.-i.T."/>
            <person name="Hayashi T."/>
            <person name="Toyoda A."/>
            <person name="Oliveira C."/>
            <person name="Osipova E."/>
            <person name="Leigh N.D."/>
            <person name="Simon A."/>
            <person name="Yun M.H."/>
        </authorList>
    </citation>
    <scope>NUCLEOTIDE SEQUENCE</scope>
    <source>
        <strain evidence="2">20211129_DDA</strain>
        <tissue evidence="2">Liver</tissue>
    </source>
</reference>
<feature type="transmembrane region" description="Helical" evidence="1">
    <location>
        <begin position="190"/>
        <end position="213"/>
    </location>
</feature>
<accession>A0AAV7V9Z3</accession>
<gene>
    <name evidence="2" type="ORF">NDU88_001992</name>
</gene>
<protein>
    <recommendedName>
        <fullName evidence="4">ABC transmembrane type-1 domain-containing protein</fullName>
    </recommendedName>
</protein>
<keyword evidence="1" id="KW-1133">Transmembrane helix</keyword>
<feature type="transmembrane region" description="Helical" evidence="1">
    <location>
        <begin position="119"/>
        <end position="141"/>
    </location>
</feature>
<name>A0AAV7V9Z3_PLEWA</name>
<keyword evidence="3" id="KW-1185">Reference proteome</keyword>
<keyword evidence="1" id="KW-0812">Transmembrane</keyword>
<comment type="caution">
    <text evidence="2">The sequence shown here is derived from an EMBL/GenBank/DDBJ whole genome shotgun (WGS) entry which is preliminary data.</text>
</comment>
<evidence type="ECO:0000313" key="2">
    <source>
        <dbReference type="EMBL" id="KAJ1198148.1"/>
    </source>
</evidence>
<feature type="transmembrane region" description="Helical" evidence="1">
    <location>
        <begin position="90"/>
        <end position="112"/>
    </location>
</feature>
<dbReference type="AlphaFoldDB" id="A0AAV7V9Z3"/>
<feature type="transmembrane region" description="Helical" evidence="1">
    <location>
        <begin position="20"/>
        <end position="49"/>
    </location>
</feature>
<evidence type="ECO:0008006" key="4">
    <source>
        <dbReference type="Google" id="ProtNLM"/>
    </source>
</evidence>
<keyword evidence="1" id="KW-0472">Membrane</keyword>
<sequence length="242" mass="23945">MAAMSAVVPLAQDVTGPLAVLAAVSVVAVLAAASVALVLAVVSVVAVLAADSVASVVAVGSVALVLAAGSVALVLVAVSVAPVLAADSVASVLAAVIVAVVLAAVIVAAVLVAGSVTVVLVAVLLAVQVAVLVAVLSTVQVCVDMDLPFTFWPFPTLDGDAAVLSLSTFVLPEPLVAGVFAFSLWDVGNFFTFGGGGMSLPSLCGTLAALLLAHSKSPQLLALLCPVMWWLRCWVGTWKGGP</sequence>
<feature type="transmembrane region" description="Helical" evidence="1">
    <location>
        <begin position="161"/>
        <end position="183"/>
    </location>
</feature>
<feature type="transmembrane region" description="Helical" evidence="1">
    <location>
        <begin position="56"/>
        <end position="84"/>
    </location>
</feature>
<evidence type="ECO:0000256" key="1">
    <source>
        <dbReference type="SAM" id="Phobius"/>
    </source>
</evidence>
<organism evidence="2 3">
    <name type="scientific">Pleurodeles waltl</name>
    <name type="common">Iberian ribbed newt</name>
    <dbReference type="NCBI Taxonomy" id="8319"/>
    <lineage>
        <taxon>Eukaryota</taxon>
        <taxon>Metazoa</taxon>
        <taxon>Chordata</taxon>
        <taxon>Craniata</taxon>
        <taxon>Vertebrata</taxon>
        <taxon>Euteleostomi</taxon>
        <taxon>Amphibia</taxon>
        <taxon>Batrachia</taxon>
        <taxon>Caudata</taxon>
        <taxon>Salamandroidea</taxon>
        <taxon>Salamandridae</taxon>
        <taxon>Pleurodelinae</taxon>
        <taxon>Pleurodeles</taxon>
    </lineage>
</organism>
<evidence type="ECO:0000313" key="3">
    <source>
        <dbReference type="Proteomes" id="UP001066276"/>
    </source>
</evidence>
<dbReference type="Proteomes" id="UP001066276">
    <property type="component" value="Chromosome 2_1"/>
</dbReference>
<proteinExistence type="predicted"/>
<dbReference type="EMBL" id="JANPWB010000003">
    <property type="protein sequence ID" value="KAJ1198148.1"/>
    <property type="molecule type" value="Genomic_DNA"/>
</dbReference>